<gene>
    <name evidence="3" type="ORF">PPG34_16940</name>
</gene>
<protein>
    <submittedName>
        <fullName evidence="3">Class I SAM-dependent methyltransferase</fullName>
    </submittedName>
</protein>
<comment type="caution">
    <text evidence="3">The sequence shown here is derived from an EMBL/GenBank/DDBJ whole genome shotgun (WGS) entry which is preliminary data.</text>
</comment>
<reference evidence="3 4" key="1">
    <citation type="journal article" date="2023" name="ISME J.">
        <title>Cultivation and genomic characterization of novel and ubiquitous marine nitrite-oxidizing bacteria from the Nitrospirales.</title>
        <authorList>
            <person name="Mueller A.J."/>
            <person name="Daebeler A."/>
            <person name="Herbold C.W."/>
            <person name="Kirkegaard R.H."/>
            <person name="Daims H."/>
        </authorList>
    </citation>
    <scope>NUCLEOTIDE SEQUENCE [LARGE SCALE GENOMIC DNA]</scope>
    <source>
        <strain evidence="3 4">EB</strain>
    </source>
</reference>
<dbReference type="PANTHER" id="PTHR44068:SF11">
    <property type="entry name" value="GERANYL DIPHOSPHATE 2-C-METHYLTRANSFERASE"/>
    <property type="match status" value="1"/>
</dbReference>
<dbReference type="PANTHER" id="PTHR44068">
    <property type="entry name" value="ZGC:194242"/>
    <property type="match status" value="1"/>
</dbReference>
<dbReference type="Gene3D" id="3.40.50.150">
    <property type="entry name" value="Vaccinia Virus protein VP39"/>
    <property type="match status" value="1"/>
</dbReference>
<dbReference type="CDD" id="cd02440">
    <property type="entry name" value="AdoMet_MTases"/>
    <property type="match status" value="1"/>
</dbReference>
<feature type="domain" description="Methyltransferase type 11" evidence="2">
    <location>
        <begin position="50"/>
        <end position="145"/>
    </location>
</feature>
<dbReference type="Proteomes" id="UP001250932">
    <property type="component" value="Unassembled WGS sequence"/>
</dbReference>
<dbReference type="RefSeq" id="WP_313834625.1">
    <property type="nucleotide sequence ID" value="NZ_JAQOUE010000002.1"/>
</dbReference>
<proteinExistence type="predicted"/>
<sequence>MTNTPNIEAVKSKMKSTWESGDYGAFAKYMEPGAIEILASWNIAPGEKMLDVGCGAGQTAIPAAKNGVHVVGVDIASNLIEQAKNRAQAEGVDAKFEEGDAEQLNFPDASFDVVISLIGAMFAPQPEKVASELLRVCRPGGRIIMGNWTPQGLPGQMFKTIGKYIPPPPGVQPPPLWGDEETVRQRLGEGTSSLKLTRRLYPSWHYPFPPEKVVDFFGQFFGPIHRAFNTLDEKSKTAIRQDIENLFSQFNLATDGTTLLKAEFLEVEATRI</sequence>
<dbReference type="GO" id="GO:0032259">
    <property type="term" value="P:methylation"/>
    <property type="evidence" value="ECO:0007669"/>
    <property type="project" value="UniProtKB-KW"/>
</dbReference>
<dbReference type="InterPro" id="IPR029063">
    <property type="entry name" value="SAM-dependent_MTases_sf"/>
</dbReference>
<accession>A0ABU3KC11</accession>
<evidence type="ECO:0000313" key="4">
    <source>
        <dbReference type="Proteomes" id="UP001250932"/>
    </source>
</evidence>
<evidence type="ECO:0000259" key="2">
    <source>
        <dbReference type="Pfam" id="PF08241"/>
    </source>
</evidence>
<keyword evidence="4" id="KW-1185">Reference proteome</keyword>
<evidence type="ECO:0000313" key="3">
    <source>
        <dbReference type="EMBL" id="MDT7044039.1"/>
    </source>
</evidence>
<dbReference type="InterPro" id="IPR050447">
    <property type="entry name" value="Erg6_SMT_methyltransf"/>
</dbReference>
<dbReference type="GO" id="GO:0008168">
    <property type="term" value="F:methyltransferase activity"/>
    <property type="evidence" value="ECO:0007669"/>
    <property type="project" value="UniProtKB-KW"/>
</dbReference>
<dbReference type="InterPro" id="IPR013216">
    <property type="entry name" value="Methyltransf_11"/>
</dbReference>
<keyword evidence="3" id="KW-0489">Methyltransferase</keyword>
<name>A0ABU3KC11_9BACT</name>
<dbReference type="Pfam" id="PF08241">
    <property type="entry name" value="Methyltransf_11"/>
    <property type="match status" value="1"/>
</dbReference>
<organism evidence="3 4">
    <name type="scientific">Candidatus Nitronereus thalassa</name>
    <dbReference type="NCBI Taxonomy" id="3020898"/>
    <lineage>
        <taxon>Bacteria</taxon>
        <taxon>Pseudomonadati</taxon>
        <taxon>Nitrospirota</taxon>
        <taxon>Nitrospiria</taxon>
        <taxon>Nitrospirales</taxon>
        <taxon>Nitrospiraceae</taxon>
        <taxon>Candidatus Nitronereus</taxon>
    </lineage>
</organism>
<dbReference type="SUPFAM" id="SSF53335">
    <property type="entry name" value="S-adenosyl-L-methionine-dependent methyltransferases"/>
    <property type="match status" value="1"/>
</dbReference>
<dbReference type="EMBL" id="JAQOUE010000002">
    <property type="protein sequence ID" value="MDT7044039.1"/>
    <property type="molecule type" value="Genomic_DNA"/>
</dbReference>
<evidence type="ECO:0000256" key="1">
    <source>
        <dbReference type="ARBA" id="ARBA00022679"/>
    </source>
</evidence>
<keyword evidence="1" id="KW-0808">Transferase</keyword>